<reference evidence="2 3" key="1">
    <citation type="submission" date="2020-11" db="EMBL/GenBank/DDBJ databases">
        <title>Hymenobacter sp.</title>
        <authorList>
            <person name="Kim M.K."/>
        </authorList>
    </citation>
    <scope>NUCLEOTIDE SEQUENCE [LARGE SCALE GENOMIC DNA]</scope>
    <source>
        <strain evidence="2 3">BT594</strain>
    </source>
</reference>
<gene>
    <name evidence="2" type="ORF">I5L79_08315</name>
</gene>
<sequence>MPRTFLPSALRTFARRLTGLASLGFALASSPAAQAQRPAPASDTTFQRLLHKHQFALTQSGTQFSGAGWDKLRQDIQKSQLVLLGEDHGMAQIPAFATAVAEVLKPKVYVAEIDRYQARDLSQLASQPGLPTAFSRQYPMNLSFYSWVEEFELVRSLRAQGTALVGIEQVGAATPGRLLGLMADQTKSKTAKAYLRKTAATFQAQDRADMVAGTYNRSTVNTLRPATLDSLRAATQKESPEVRRMLQDFEASVAIFQLNYAGKPGAHQTRINLMKRNLLQELQPYQTVGQPLPAMLFKFGAYHLGRGRSIWGDIYDVGNLAVNLADMHDQKTLHIFVIGKQGTQVGGANPDDFSKNVAQYSHTDEAMVKPFMAATPAGTAWQVFDLRPLRRAMLRQNMPVADQELQATILGYDYVVIIPETTASRNY</sequence>
<keyword evidence="3" id="KW-1185">Reference proteome</keyword>
<evidence type="ECO:0000256" key="1">
    <source>
        <dbReference type="SAM" id="SignalP"/>
    </source>
</evidence>
<feature type="chain" id="PRO_5045480090" description="Haem-binding uptake Tiki superfamily ChaN domain-containing protein" evidence="1">
    <location>
        <begin position="36"/>
        <end position="427"/>
    </location>
</feature>
<feature type="signal peptide" evidence="1">
    <location>
        <begin position="1"/>
        <end position="35"/>
    </location>
</feature>
<proteinExistence type="predicted"/>
<dbReference type="Proteomes" id="UP000601099">
    <property type="component" value="Unassembled WGS sequence"/>
</dbReference>
<evidence type="ECO:0000313" key="2">
    <source>
        <dbReference type="EMBL" id="MBG8553547.1"/>
    </source>
</evidence>
<dbReference type="EMBL" id="JADWYK010000004">
    <property type="protein sequence ID" value="MBG8553547.1"/>
    <property type="molecule type" value="Genomic_DNA"/>
</dbReference>
<protein>
    <recommendedName>
        <fullName evidence="4">Haem-binding uptake Tiki superfamily ChaN domain-containing protein</fullName>
    </recommendedName>
</protein>
<dbReference type="SUPFAM" id="SSF159501">
    <property type="entry name" value="EreA/ChaN-like"/>
    <property type="match status" value="1"/>
</dbReference>
<organism evidence="2 3">
    <name type="scientific">Hymenobacter guriensis</name>
    <dbReference type="NCBI Taxonomy" id="2793065"/>
    <lineage>
        <taxon>Bacteria</taxon>
        <taxon>Pseudomonadati</taxon>
        <taxon>Bacteroidota</taxon>
        <taxon>Cytophagia</taxon>
        <taxon>Cytophagales</taxon>
        <taxon>Hymenobacteraceae</taxon>
        <taxon>Hymenobacter</taxon>
    </lineage>
</organism>
<accession>A0ABS0L2D7</accession>
<keyword evidence="1" id="KW-0732">Signal</keyword>
<dbReference type="RefSeq" id="WP_196954574.1">
    <property type="nucleotide sequence ID" value="NZ_JADWYK010000004.1"/>
</dbReference>
<evidence type="ECO:0008006" key="4">
    <source>
        <dbReference type="Google" id="ProtNLM"/>
    </source>
</evidence>
<comment type="caution">
    <text evidence="2">The sequence shown here is derived from an EMBL/GenBank/DDBJ whole genome shotgun (WGS) entry which is preliminary data.</text>
</comment>
<name>A0ABS0L2D7_9BACT</name>
<evidence type="ECO:0000313" key="3">
    <source>
        <dbReference type="Proteomes" id="UP000601099"/>
    </source>
</evidence>